<gene>
    <name evidence="3" type="ORF">XELAEV_18004553mg</name>
</gene>
<dbReference type="InterPro" id="IPR043504">
    <property type="entry name" value="Peptidase_S1_PA_chymotrypsin"/>
</dbReference>
<dbReference type="Gene3D" id="2.40.10.10">
    <property type="entry name" value="Trypsin-like serine proteases"/>
    <property type="match status" value="1"/>
</dbReference>
<dbReference type="GO" id="GO:0006508">
    <property type="term" value="P:proteolysis"/>
    <property type="evidence" value="ECO:0007669"/>
    <property type="project" value="InterPro"/>
</dbReference>
<evidence type="ECO:0000256" key="1">
    <source>
        <dbReference type="ARBA" id="ARBA00023157"/>
    </source>
</evidence>
<evidence type="ECO:0000259" key="2">
    <source>
        <dbReference type="Pfam" id="PF00089"/>
    </source>
</evidence>
<dbReference type="AlphaFoldDB" id="A0A974BRL1"/>
<dbReference type="InterPro" id="IPR001254">
    <property type="entry name" value="Trypsin_dom"/>
</dbReference>
<protein>
    <recommendedName>
        <fullName evidence="2">Peptidase S1 domain-containing protein</fullName>
    </recommendedName>
</protein>
<dbReference type="PANTHER" id="PTHR24253">
    <property type="entry name" value="TRANSMEMBRANE PROTEASE SERINE"/>
    <property type="match status" value="1"/>
</dbReference>
<evidence type="ECO:0000313" key="3">
    <source>
        <dbReference type="EMBL" id="OCT56686.1"/>
    </source>
</evidence>
<dbReference type="GO" id="GO:0004252">
    <property type="term" value="F:serine-type endopeptidase activity"/>
    <property type="evidence" value="ECO:0007669"/>
    <property type="project" value="InterPro"/>
</dbReference>
<feature type="domain" description="Peptidase S1" evidence="2">
    <location>
        <begin position="10"/>
        <end position="112"/>
    </location>
</feature>
<dbReference type="PANTHER" id="PTHR24253:SF153">
    <property type="entry name" value="SERINE PROTEASE HEPSIN"/>
    <property type="match status" value="1"/>
</dbReference>
<dbReference type="InterPro" id="IPR009003">
    <property type="entry name" value="Peptidase_S1_PA"/>
</dbReference>
<keyword evidence="1" id="KW-1015">Disulfide bond</keyword>
<dbReference type="Pfam" id="PF00089">
    <property type="entry name" value="Trypsin"/>
    <property type="match status" value="1"/>
</dbReference>
<dbReference type="InterPro" id="IPR018114">
    <property type="entry name" value="TRYPSIN_HIS"/>
</dbReference>
<dbReference type="Proteomes" id="UP000694892">
    <property type="component" value="Unassembled WGS sequence"/>
</dbReference>
<dbReference type="PROSITE" id="PS00134">
    <property type="entry name" value="TRYPSIN_HIS"/>
    <property type="match status" value="1"/>
</dbReference>
<dbReference type="SUPFAM" id="SSF50494">
    <property type="entry name" value="Trypsin-like serine proteases"/>
    <property type="match status" value="1"/>
</dbReference>
<dbReference type="EMBL" id="KV467256">
    <property type="protein sequence ID" value="OCT56686.1"/>
    <property type="molecule type" value="Genomic_DNA"/>
</dbReference>
<reference evidence="3" key="1">
    <citation type="submission" date="2016-05" db="EMBL/GenBank/DDBJ databases">
        <title>WGS assembly of Xenopus laevis.</title>
        <authorList>
            <person name="Session A."/>
            <person name="Uno Y."/>
            <person name="Kwon T."/>
            <person name="Chapman J."/>
            <person name="Toyoda A."/>
            <person name="Takahashi S."/>
            <person name="Fukui A."/>
            <person name="Hikosaka A."/>
            <person name="Putnam N."/>
            <person name="Stites J."/>
            <person name="Van Heeringen S."/>
            <person name="Quigley I."/>
            <person name="Heinz S."/>
            <person name="Hellsten U."/>
            <person name="Lyons J."/>
            <person name="Suzuki A."/>
            <person name="Kondo M."/>
            <person name="Ogino H."/>
            <person name="Ochi H."/>
            <person name="Bogdanovic O."/>
            <person name="Lister R."/>
            <person name="Georgiou G."/>
            <person name="Paranjpe S."/>
            <person name="Van Kruijsbergen I."/>
            <person name="Mozaffari S."/>
            <person name="Shu S."/>
            <person name="Schmutz J."/>
            <person name="Jenkins J."/>
            <person name="Grimwood J."/>
            <person name="Carlson J."/>
            <person name="Mitros T."/>
            <person name="Simakov O."/>
            <person name="Heald R."/>
            <person name="Miller K."/>
            <person name="Haudenschild C."/>
            <person name="Kuroki Y."/>
            <person name="Tanaka T."/>
            <person name="Michiue T."/>
            <person name="Watanabe M."/>
            <person name="Kinoshita T."/>
            <person name="Ohta Y."/>
            <person name="Mawaribuchi S."/>
            <person name="Suzuki Y."/>
            <person name="Haramoto Y."/>
            <person name="Yamamoto T."/>
            <person name="Takagi C."/>
            <person name="Kitzman J."/>
            <person name="Shendure J."/>
            <person name="Nakayama T."/>
            <person name="Izutsu Y."/>
            <person name="Robert J."/>
            <person name="Dichmann D."/>
            <person name="Flajnik M."/>
            <person name="Houston D."/>
            <person name="Marcotte E."/>
            <person name="Wallingford J."/>
            <person name="Ito Y."/>
            <person name="Asashima M."/>
            <person name="Ueno N."/>
            <person name="Matsuda Y."/>
            <person name="Jan Veenstra G."/>
            <person name="Fujiyama A."/>
            <person name="Harland R."/>
            <person name="Taira M."/>
            <person name="Rokhsar D.S."/>
        </authorList>
    </citation>
    <scope>NUCLEOTIDE SEQUENCE</scope>
    <source>
        <strain evidence="3">J</strain>
        <tissue evidence="3">Blood</tissue>
    </source>
</reference>
<proteinExistence type="predicted"/>
<name>A0A974BRL1_XENLA</name>
<organism evidence="3">
    <name type="scientific">Xenopus laevis</name>
    <name type="common">African clawed frog</name>
    <dbReference type="NCBI Taxonomy" id="8355"/>
    <lineage>
        <taxon>Eukaryota</taxon>
        <taxon>Metazoa</taxon>
        <taxon>Chordata</taxon>
        <taxon>Craniata</taxon>
        <taxon>Vertebrata</taxon>
        <taxon>Euteleostomi</taxon>
        <taxon>Amphibia</taxon>
        <taxon>Batrachia</taxon>
        <taxon>Anura</taxon>
        <taxon>Pipoidea</taxon>
        <taxon>Pipidae</taxon>
        <taxon>Xenopodinae</taxon>
        <taxon>Xenopus</taxon>
        <taxon>Xenopus</taxon>
    </lineage>
</organism>
<sequence>MASPSVPLTDKATEVAWPWQVSIQQYGFHICSGVLIAETWLLTAAHCVSSIVPPREYTGQASRWTELSPAVMPCQAGDVAPDHGSATGDNDLLETYYGVTYSFYIQPICPPPDSA</sequence>
<accession>A0A974BRL1</accession>